<proteinExistence type="predicted"/>
<organism evidence="1 2">
    <name type="scientific">Methanolobus tindarius DSM 2278</name>
    <dbReference type="NCBI Taxonomy" id="1090322"/>
    <lineage>
        <taxon>Archaea</taxon>
        <taxon>Methanobacteriati</taxon>
        <taxon>Methanobacteriota</taxon>
        <taxon>Stenosarchaea group</taxon>
        <taxon>Methanomicrobia</taxon>
        <taxon>Methanosarcinales</taxon>
        <taxon>Methanosarcinaceae</taxon>
        <taxon>Methanolobus</taxon>
    </lineage>
</organism>
<dbReference type="OrthoDB" id="142291at2157"/>
<dbReference type="EMBL" id="AZAJ01000001">
    <property type="protein sequence ID" value="ETA69398.1"/>
    <property type="molecule type" value="Genomic_DNA"/>
</dbReference>
<reference evidence="1 2" key="1">
    <citation type="submission" date="2013-08" db="EMBL/GenBank/DDBJ databases">
        <authorList>
            <consortium name="DOE Joint Genome Institute"/>
            <person name="Eisen J."/>
            <person name="Huntemann M."/>
            <person name="Han J."/>
            <person name="Chen A."/>
            <person name="Kyrpides N."/>
            <person name="Mavromatis K."/>
            <person name="Markowitz V."/>
            <person name="Palaniappan K."/>
            <person name="Ivanova N."/>
            <person name="Schaumberg A."/>
            <person name="Pati A."/>
            <person name="Liolios K."/>
            <person name="Nordberg H.P."/>
            <person name="Cantor M.N."/>
            <person name="Hua S.X."/>
            <person name="Woyke T."/>
        </authorList>
    </citation>
    <scope>NUCLEOTIDE SEQUENCE [LARGE SCALE GENOMIC DNA]</scope>
    <source>
        <strain evidence="1 2">DSM 2278</strain>
    </source>
</reference>
<name>W9DUB5_METTI</name>
<dbReference type="Proteomes" id="UP000019483">
    <property type="component" value="Unassembled WGS sequence"/>
</dbReference>
<accession>W9DUB5</accession>
<keyword evidence="2" id="KW-1185">Reference proteome</keyword>
<comment type="caution">
    <text evidence="1">The sequence shown here is derived from an EMBL/GenBank/DDBJ whole genome shotgun (WGS) entry which is preliminary data.</text>
</comment>
<evidence type="ECO:0000313" key="1">
    <source>
        <dbReference type="EMBL" id="ETA69398.1"/>
    </source>
</evidence>
<evidence type="ECO:0000313" key="2">
    <source>
        <dbReference type="Proteomes" id="UP000019483"/>
    </source>
</evidence>
<sequence>MSRPRFSKEYRTYGEWLKAKPRDTRYAKEIIRKHLLFPDKSRSQLVKLKISDYDLSKAGWESLTPLQKIERNKSLQILRAMRKGANLSQMTKKFDMKNKDAIKHLGQYLHKENGRWKATKSDSLQVEMGFYDRNEGHITIITTSSKDRFLLAEYRDAVEKSLKDGETERLAKYEDIKIVDADGKVHHFETDLDRLYEIMEAQEEPEFLEIYQN</sequence>
<gene>
    <name evidence="1" type="ORF">MettiDRAFT_2897</name>
</gene>
<dbReference type="AlphaFoldDB" id="W9DUB5"/>
<protein>
    <submittedName>
        <fullName evidence="1">Uncharacterized protein</fullName>
    </submittedName>
</protein>
<dbReference type="STRING" id="1090322.MettiDRAFT_2897"/>
<dbReference type="RefSeq" id="WP_023846530.1">
    <property type="nucleotide sequence ID" value="NZ_AZAJ01000001.1"/>
</dbReference>